<dbReference type="PROSITE" id="PS51192">
    <property type="entry name" value="HELICASE_ATP_BIND_1"/>
    <property type="match status" value="1"/>
</dbReference>
<dbReference type="GO" id="GO:0003677">
    <property type="term" value="F:DNA binding"/>
    <property type="evidence" value="ECO:0007669"/>
    <property type="project" value="UniProtKB-KW"/>
</dbReference>
<dbReference type="InterPro" id="IPR018982">
    <property type="entry name" value="RQC_domain"/>
</dbReference>
<dbReference type="GO" id="GO:0046872">
    <property type="term" value="F:metal ion binding"/>
    <property type="evidence" value="ECO:0007669"/>
    <property type="project" value="UniProtKB-KW"/>
</dbReference>
<dbReference type="SMART" id="SM00956">
    <property type="entry name" value="RQC"/>
    <property type="match status" value="1"/>
</dbReference>
<evidence type="ECO:0000256" key="3">
    <source>
        <dbReference type="ARBA" id="ARBA00005446"/>
    </source>
</evidence>
<evidence type="ECO:0000256" key="7">
    <source>
        <dbReference type="ARBA" id="ARBA00022801"/>
    </source>
</evidence>
<dbReference type="Pfam" id="PF00570">
    <property type="entry name" value="HRDC"/>
    <property type="match status" value="1"/>
</dbReference>
<keyword evidence="13" id="KW-0234">DNA repair</keyword>
<keyword evidence="10" id="KW-0067">ATP-binding</keyword>
<evidence type="ECO:0000259" key="19">
    <source>
        <dbReference type="PROSITE" id="PS51194"/>
    </source>
</evidence>
<keyword evidence="11" id="KW-0238">DNA-binding</keyword>
<sequence length="592" mass="66192">MIAPQAETILKEKFGYDHFRAGQNQAISRVLAGESTLVVMPTGGGKSLCYQIPAMLLSGLTLVVSPLIALMKDQVDALNDNGIPAAFINSTLDYQEIADRLDQARSGRIKLLYVAPERFDTDWFVQRLGSTDISLFAIDEAHCISQWGHDFRPSYLNLANVAAQLPSQPPVIALTATATPRVAQDICQRLAIPADGMINTGFERSNLSFKVVRDQDEDRYLLDYLKLNVDQAGIIYASTRKEVDRLYTFLAHKKLPVAKYHAGMSEAQRAANQEDFLFDRKPIMIATNAFGMGIDKSNVRFVIHAQIPKDVESYYQEAGRAGRDGLPSEAILLFKPQDLQVQRFFIDQSEGDDEHKQRQYEKLKMMERYANTDQCLQQFILNYFGQNGTKPCGRCSNCLDDRESVDVTVDAQKVLSCVVRLHERFGKGVVAQVLAGAHNQRVLSFHLDQLSTYGLMSSRRQRDITTFIDFLTAGGYLETRGGQYPTLGLTAKGAEVLRGQAQVFQKTAQKAEQHLEVDDTVFQELRSTRRQLAEQQHLPPYMIFSDKTLKAIGSAMPQSLDELMAVKGVGQAKLDKYGQIFLDVLQAIKAKA</sequence>
<dbReference type="GO" id="GO:0009378">
    <property type="term" value="F:four-way junction helicase activity"/>
    <property type="evidence" value="ECO:0007669"/>
    <property type="project" value="TreeGrafter"/>
</dbReference>
<dbReference type="Pfam" id="PF00270">
    <property type="entry name" value="DEAD"/>
    <property type="match status" value="1"/>
</dbReference>
<dbReference type="InterPro" id="IPR002121">
    <property type="entry name" value="HRDC_dom"/>
</dbReference>
<dbReference type="InterPro" id="IPR001650">
    <property type="entry name" value="Helicase_C-like"/>
</dbReference>
<protein>
    <recommendedName>
        <fullName evidence="16">DNA helicase RecQ</fullName>
        <ecNumber evidence="16">5.6.2.4</ecNumber>
    </recommendedName>
</protein>
<dbReference type="FunFam" id="3.40.50.300:FF:000296">
    <property type="entry name" value="ATP-dependent DNA helicase RecQ"/>
    <property type="match status" value="1"/>
</dbReference>
<dbReference type="GO" id="GO:0006281">
    <property type="term" value="P:DNA repair"/>
    <property type="evidence" value="ECO:0007669"/>
    <property type="project" value="UniProtKB-KW"/>
</dbReference>
<dbReference type="EC" id="5.6.2.4" evidence="16"/>
<evidence type="ECO:0000256" key="10">
    <source>
        <dbReference type="ARBA" id="ARBA00022840"/>
    </source>
</evidence>
<keyword evidence="9" id="KW-0862">Zinc</keyword>
<dbReference type="InterPro" id="IPR006293">
    <property type="entry name" value="DNA_helicase_ATP-dep_RecQ_bac"/>
</dbReference>
<dbReference type="GO" id="GO:0030894">
    <property type="term" value="C:replisome"/>
    <property type="evidence" value="ECO:0007669"/>
    <property type="project" value="TreeGrafter"/>
</dbReference>
<dbReference type="PROSITE" id="PS51194">
    <property type="entry name" value="HELICASE_CTER"/>
    <property type="match status" value="1"/>
</dbReference>
<dbReference type="RefSeq" id="WP_003594093.1">
    <property type="nucleotide sequence ID" value="NZ_BAYM01000082.1"/>
</dbReference>
<keyword evidence="4" id="KW-0479">Metal-binding</keyword>
<dbReference type="InterPro" id="IPR036390">
    <property type="entry name" value="WH_DNA-bd_sf"/>
</dbReference>
<feature type="domain" description="HRDC" evidence="17">
    <location>
        <begin position="515"/>
        <end position="592"/>
    </location>
</feature>
<dbReference type="Gene3D" id="1.10.10.10">
    <property type="entry name" value="Winged helix-like DNA-binding domain superfamily/Winged helix DNA-binding domain"/>
    <property type="match status" value="1"/>
</dbReference>
<evidence type="ECO:0000256" key="2">
    <source>
        <dbReference type="ARBA" id="ARBA00001947"/>
    </source>
</evidence>
<dbReference type="InterPro" id="IPR014001">
    <property type="entry name" value="Helicase_ATP-bd"/>
</dbReference>
<evidence type="ECO:0000256" key="11">
    <source>
        <dbReference type="ARBA" id="ARBA00023125"/>
    </source>
</evidence>
<evidence type="ECO:0000256" key="13">
    <source>
        <dbReference type="ARBA" id="ARBA00023204"/>
    </source>
</evidence>
<evidence type="ECO:0000256" key="14">
    <source>
        <dbReference type="ARBA" id="ARBA00023235"/>
    </source>
</evidence>
<organism evidence="20 21">
    <name type="scientific">Lacticaseibacillus paracasei NRIC 0644</name>
    <dbReference type="NCBI Taxonomy" id="1435038"/>
    <lineage>
        <taxon>Bacteria</taxon>
        <taxon>Bacillati</taxon>
        <taxon>Bacillota</taxon>
        <taxon>Bacilli</taxon>
        <taxon>Lactobacillales</taxon>
        <taxon>Lactobacillaceae</taxon>
        <taxon>Lacticaseibacillus</taxon>
    </lineage>
</organism>
<dbReference type="Proteomes" id="UP000032552">
    <property type="component" value="Unassembled WGS sequence"/>
</dbReference>
<evidence type="ECO:0000256" key="1">
    <source>
        <dbReference type="ARBA" id="ARBA00001946"/>
    </source>
</evidence>
<keyword evidence="14" id="KW-0413">Isomerase</keyword>
<evidence type="ECO:0000256" key="5">
    <source>
        <dbReference type="ARBA" id="ARBA00022741"/>
    </source>
</evidence>
<feature type="domain" description="Helicase ATP-binding" evidence="18">
    <location>
        <begin position="27"/>
        <end position="196"/>
    </location>
</feature>
<evidence type="ECO:0000256" key="9">
    <source>
        <dbReference type="ARBA" id="ARBA00022833"/>
    </source>
</evidence>
<dbReference type="InterPro" id="IPR027417">
    <property type="entry name" value="P-loop_NTPase"/>
</dbReference>
<evidence type="ECO:0000313" key="20">
    <source>
        <dbReference type="EMBL" id="GAN36598.1"/>
    </source>
</evidence>
<comment type="cofactor">
    <cofactor evidence="2">
        <name>Zn(2+)</name>
        <dbReference type="ChEBI" id="CHEBI:29105"/>
    </cofactor>
</comment>
<dbReference type="GO" id="GO:0043590">
    <property type="term" value="C:bacterial nucleoid"/>
    <property type="evidence" value="ECO:0007669"/>
    <property type="project" value="TreeGrafter"/>
</dbReference>
<dbReference type="SMART" id="SM00490">
    <property type="entry name" value="HELICc"/>
    <property type="match status" value="1"/>
</dbReference>
<dbReference type="InterPro" id="IPR044876">
    <property type="entry name" value="HRDC_dom_sf"/>
</dbReference>
<comment type="catalytic activity">
    <reaction evidence="15">
        <text>Couples ATP hydrolysis with the unwinding of duplex DNA by translocating in the 3'-5' direction.</text>
        <dbReference type="EC" id="5.6.2.4"/>
    </reaction>
</comment>
<reference evidence="21" key="1">
    <citation type="submission" date="2014-05" db="EMBL/GenBank/DDBJ databases">
        <title>Whole genome sequencing of Lactobacillus casei NRIC0644.</title>
        <authorList>
            <person name="Atarashi H."/>
            <person name="Yoshida Y."/>
            <person name="Fujimura S."/>
            <person name="Tanaka N."/>
            <person name="Shiwa Y."/>
            <person name="Yoshikawa H."/>
            <person name="Okada S."/>
            <person name="Nakagawa J."/>
        </authorList>
    </citation>
    <scope>NUCLEOTIDE SEQUENCE [LARGE SCALE GENOMIC DNA]</scope>
    <source>
        <strain evidence="21">NRIC0644</strain>
    </source>
</reference>
<dbReference type="SMART" id="SM00341">
    <property type="entry name" value="HRDC"/>
    <property type="match status" value="1"/>
</dbReference>
<accession>A0A0C9QD32</accession>
<comment type="caution">
    <text evidence="20">The sequence shown here is derived from an EMBL/GenBank/DDBJ whole genome shotgun (WGS) entry which is preliminary data.</text>
</comment>
<evidence type="ECO:0000259" key="18">
    <source>
        <dbReference type="PROSITE" id="PS51192"/>
    </source>
</evidence>
<dbReference type="Pfam" id="PF09382">
    <property type="entry name" value="RQC"/>
    <property type="match status" value="1"/>
</dbReference>
<evidence type="ECO:0000256" key="4">
    <source>
        <dbReference type="ARBA" id="ARBA00022723"/>
    </source>
</evidence>
<keyword evidence="6" id="KW-0227">DNA damage</keyword>
<dbReference type="GO" id="GO:0006310">
    <property type="term" value="P:DNA recombination"/>
    <property type="evidence" value="ECO:0007669"/>
    <property type="project" value="UniProtKB-UniRule"/>
</dbReference>
<dbReference type="Gene3D" id="3.40.50.300">
    <property type="entry name" value="P-loop containing nucleotide triphosphate hydrolases"/>
    <property type="match status" value="2"/>
</dbReference>
<dbReference type="Gene3D" id="1.10.150.80">
    <property type="entry name" value="HRDC domain"/>
    <property type="match status" value="1"/>
</dbReference>
<dbReference type="Pfam" id="PF00271">
    <property type="entry name" value="Helicase_C"/>
    <property type="match status" value="1"/>
</dbReference>
<dbReference type="GO" id="GO:0005737">
    <property type="term" value="C:cytoplasm"/>
    <property type="evidence" value="ECO:0007669"/>
    <property type="project" value="TreeGrafter"/>
</dbReference>
<evidence type="ECO:0000256" key="6">
    <source>
        <dbReference type="ARBA" id="ARBA00022763"/>
    </source>
</evidence>
<feature type="domain" description="Helicase C-terminal" evidence="19">
    <location>
        <begin position="221"/>
        <end position="371"/>
    </location>
</feature>
<keyword evidence="12" id="KW-0233">DNA recombination</keyword>
<dbReference type="PANTHER" id="PTHR13710">
    <property type="entry name" value="DNA HELICASE RECQ FAMILY MEMBER"/>
    <property type="match status" value="1"/>
</dbReference>
<dbReference type="AlphaFoldDB" id="A0A0C9QD32"/>
<dbReference type="InterPro" id="IPR032284">
    <property type="entry name" value="RecQ_Zn-bd"/>
</dbReference>
<comment type="similarity">
    <text evidence="3">Belongs to the helicase family. RecQ subfamily.</text>
</comment>
<comment type="cofactor">
    <cofactor evidence="1">
        <name>Mg(2+)</name>
        <dbReference type="ChEBI" id="CHEBI:18420"/>
    </cofactor>
</comment>
<dbReference type="PROSITE" id="PS50967">
    <property type="entry name" value="HRDC"/>
    <property type="match status" value="1"/>
</dbReference>
<evidence type="ECO:0000313" key="21">
    <source>
        <dbReference type="Proteomes" id="UP000032552"/>
    </source>
</evidence>
<evidence type="ECO:0000259" key="17">
    <source>
        <dbReference type="PROSITE" id="PS50967"/>
    </source>
</evidence>
<dbReference type="Pfam" id="PF16124">
    <property type="entry name" value="RecQ_Zn_bind"/>
    <property type="match status" value="1"/>
</dbReference>
<dbReference type="SMART" id="SM00487">
    <property type="entry name" value="DEXDc"/>
    <property type="match status" value="1"/>
</dbReference>
<dbReference type="GO" id="GO:0016787">
    <property type="term" value="F:hydrolase activity"/>
    <property type="evidence" value="ECO:0007669"/>
    <property type="project" value="UniProtKB-KW"/>
</dbReference>
<dbReference type="NCBIfam" id="TIGR01389">
    <property type="entry name" value="recQ"/>
    <property type="match status" value="1"/>
</dbReference>
<dbReference type="SUPFAM" id="SSF46785">
    <property type="entry name" value="Winged helix' DNA-binding domain"/>
    <property type="match status" value="1"/>
</dbReference>
<keyword evidence="8 20" id="KW-0347">Helicase</keyword>
<name>A0A0C9QD32_LACPA</name>
<dbReference type="EMBL" id="BAYM01000082">
    <property type="protein sequence ID" value="GAN36598.1"/>
    <property type="molecule type" value="Genomic_DNA"/>
</dbReference>
<evidence type="ECO:0000256" key="16">
    <source>
        <dbReference type="NCBIfam" id="TIGR01389"/>
    </source>
</evidence>
<proteinExistence type="inferred from homology"/>
<dbReference type="GO" id="GO:0009432">
    <property type="term" value="P:SOS response"/>
    <property type="evidence" value="ECO:0007669"/>
    <property type="project" value="UniProtKB-UniRule"/>
</dbReference>
<dbReference type="SUPFAM" id="SSF52540">
    <property type="entry name" value="P-loop containing nucleoside triphosphate hydrolases"/>
    <property type="match status" value="1"/>
</dbReference>
<evidence type="ECO:0000256" key="12">
    <source>
        <dbReference type="ARBA" id="ARBA00023172"/>
    </source>
</evidence>
<dbReference type="PANTHER" id="PTHR13710:SF105">
    <property type="entry name" value="ATP-DEPENDENT DNA HELICASE Q1"/>
    <property type="match status" value="1"/>
</dbReference>
<keyword evidence="7" id="KW-0378">Hydrolase</keyword>
<dbReference type="InterPro" id="IPR011545">
    <property type="entry name" value="DEAD/DEAH_box_helicase_dom"/>
</dbReference>
<dbReference type="SUPFAM" id="SSF47819">
    <property type="entry name" value="HRDC-like"/>
    <property type="match status" value="1"/>
</dbReference>
<keyword evidence="5" id="KW-0547">Nucleotide-binding</keyword>
<dbReference type="NCBIfam" id="TIGR00614">
    <property type="entry name" value="recQ_fam"/>
    <property type="match status" value="1"/>
</dbReference>
<dbReference type="GO" id="GO:0043138">
    <property type="term" value="F:3'-5' DNA helicase activity"/>
    <property type="evidence" value="ECO:0007669"/>
    <property type="project" value="UniProtKB-EC"/>
</dbReference>
<dbReference type="GO" id="GO:0006260">
    <property type="term" value="P:DNA replication"/>
    <property type="evidence" value="ECO:0007669"/>
    <property type="project" value="InterPro"/>
</dbReference>
<dbReference type="InterPro" id="IPR010997">
    <property type="entry name" value="HRDC-like_sf"/>
</dbReference>
<evidence type="ECO:0000256" key="15">
    <source>
        <dbReference type="ARBA" id="ARBA00034617"/>
    </source>
</evidence>
<dbReference type="InterPro" id="IPR036388">
    <property type="entry name" value="WH-like_DNA-bd_sf"/>
</dbReference>
<evidence type="ECO:0000256" key="8">
    <source>
        <dbReference type="ARBA" id="ARBA00022806"/>
    </source>
</evidence>
<gene>
    <name evidence="20" type="ORF">LC0644_1187</name>
</gene>
<dbReference type="CDD" id="cd17920">
    <property type="entry name" value="DEXHc_RecQ"/>
    <property type="match status" value="1"/>
</dbReference>
<dbReference type="InterPro" id="IPR004589">
    <property type="entry name" value="DNA_helicase_ATP-dep_RecQ"/>
</dbReference>
<dbReference type="GO" id="GO:0005524">
    <property type="term" value="F:ATP binding"/>
    <property type="evidence" value="ECO:0007669"/>
    <property type="project" value="UniProtKB-KW"/>
</dbReference>